<keyword evidence="1" id="KW-0677">Repeat</keyword>
<comment type="caution">
    <text evidence="6">The sequence shown here is derived from an EMBL/GenBank/DDBJ whole genome shotgun (WGS) entry which is preliminary data.</text>
</comment>
<evidence type="ECO:0000256" key="1">
    <source>
        <dbReference type="ARBA" id="ARBA00022737"/>
    </source>
</evidence>
<dbReference type="InterPro" id="IPR012975">
    <property type="entry name" value="NOPS"/>
</dbReference>
<evidence type="ECO:0000259" key="5">
    <source>
        <dbReference type="PROSITE" id="PS50102"/>
    </source>
</evidence>
<dbReference type="CDD" id="cd12332">
    <property type="entry name" value="RRM1_p54nrb_like"/>
    <property type="match status" value="1"/>
</dbReference>
<dbReference type="Pfam" id="PF08075">
    <property type="entry name" value="NOPS"/>
    <property type="match status" value="1"/>
</dbReference>
<dbReference type="InterPro" id="IPR012677">
    <property type="entry name" value="Nucleotide-bd_a/b_plait_sf"/>
</dbReference>
<sequence length="667" mass="73681">MVGNNYIKTEMSAQPKRAADHGSRHTNDRRKSDQKPKPFDRGSKFQSPQPKQEPGTPGGDQRGQSASGGQSSQNKNRQPPQSPNKGGDADSEGKISEKKFTGRCRLFVGNLPNDTTEDEFKKMFSPFGQFTEIYLNTSRGFGFIRMDTRQNAENAKAALDGYFKKGRLLRVRFATHGAALRVKYLSPCISNELLEKAFSMFGEIERAIVIVDDRGKSTGEGIVEFARKPGAQAALRRVNEGVFLLSASPRPVVVEMLEQKDEIDGLPEKFMNKNPEFAKERDQAPRFAQPGSFEFEFGQKWKDLYTIHHEQDENLKRDLEESEAKLEMDMANAQLDHQANMLRQDLLRRQDELRKLEEQRSLEMQRRMDMRRMEEDRRHQDSEVRRQDLEMRRQQVDGRRHQQLLAQQERAMREMRGERGNAPPLQPPPAPPASMGLERPGRSQPSMGMNSQGHANMGGPNISSLVGGQAVGAGGMGPGSSPGGMTPGMQNAQMRQSRFDQPPNFPSNMGPISNMGSNMGQHGGNMVGAMGNQPGMQQISNLMGGGPMGIGLGVPNMGQRGAPMGGDRGMPMGSDRGMPMGTERGGPMGSERGPMGNERGPMGTDRGGPMGSERGPMGAERGPMGSERGPMGNDRGPMGNERGMDRSIGRGDRGRDDFFESKRPRRF</sequence>
<feature type="compositionally biased region" description="Basic and acidic residues" evidence="4">
    <location>
        <begin position="17"/>
        <end position="43"/>
    </location>
</feature>
<dbReference type="Proteomes" id="UP001209878">
    <property type="component" value="Unassembled WGS sequence"/>
</dbReference>
<evidence type="ECO:0000313" key="7">
    <source>
        <dbReference type="Proteomes" id="UP001209878"/>
    </source>
</evidence>
<dbReference type="CDD" id="cd12931">
    <property type="entry name" value="eNOPS_SF"/>
    <property type="match status" value="1"/>
</dbReference>
<dbReference type="Gene3D" id="6.10.250.1170">
    <property type="match status" value="1"/>
</dbReference>
<evidence type="ECO:0000256" key="3">
    <source>
        <dbReference type="PROSITE-ProRule" id="PRU00176"/>
    </source>
</evidence>
<protein>
    <recommendedName>
        <fullName evidence="5">RRM domain-containing protein</fullName>
    </recommendedName>
</protein>
<feature type="domain" description="RRM" evidence="5">
    <location>
        <begin position="178"/>
        <end position="259"/>
    </location>
</feature>
<keyword evidence="7" id="KW-1185">Reference proteome</keyword>
<feature type="compositionally biased region" description="Basic and acidic residues" evidence="4">
    <location>
        <begin position="410"/>
        <end position="419"/>
    </location>
</feature>
<dbReference type="FunFam" id="3.30.70.330:FF:000043">
    <property type="entry name" value="paraspeckle component 1 isoform X1"/>
    <property type="match status" value="1"/>
</dbReference>
<reference evidence="6" key="1">
    <citation type="journal article" date="2023" name="Mol. Biol. Evol.">
        <title>Third-Generation Sequencing Reveals the Adaptive Role of the Epigenome in Three Deep-Sea Polychaetes.</title>
        <authorList>
            <person name="Perez M."/>
            <person name="Aroh O."/>
            <person name="Sun Y."/>
            <person name="Lan Y."/>
            <person name="Juniper S.K."/>
            <person name="Young C.R."/>
            <person name="Angers B."/>
            <person name="Qian P.Y."/>
        </authorList>
    </citation>
    <scope>NUCLEOTIDE SEQUENCE</scope>
    <source>
        <strain evidence="6">R07B-5</strain>
    </source>
</reference>
<gene>
    <name evidence="6" type="ORF">NP493_29g00008</name>
</gene>
<dbReference type="Pfam" id="PF00076">
    <property type="entry name" value="RRM_1"/>
    <property type="match status" value="2"/>
</dbReference>
<dbReference type="SUPFAM" id="SSF54928">
    <property type="entry name" value="RNA-binding domain, RBD"/>
    <property type="match status" value="1"/>
</dbReference>
<feature type="region of interest" description="Disordered" evidence="4">
    <location>
        <begin position="358"/>
        <end position="458"/>
    </location>
</feature>
<evidence type="ECO:0000256" key="2">
    <source>
        <dbReference type="ARBA" id="ARBA00022884"/>
    </source>
</evidence>
<evidence type="ECO:0000256" key="4">
    <source>
        <dbReference type="SAM" id="MobiDB-lite"/>
    </source>
</evidence>
<feature type="region of interest" description="Disordered" evidence="4">
    <location>
        <begin position="579"/>
        <end position="667"/>
    </location>
</feature>
<feature type="region of interest" description="Disordered" evidence="4">
    <location>
        <begin position="1"/>
        <end position="95"/>
    </location>
</feature>
<name>A0AAD9PCW8_RIDPI</name>
<dbReference type="PANTHER" id="PTHR23189">
    <property type="entry name" value="RNA RECOGNITION MOTIF-CONTAINING"/>
    <property type="match status" value="1"/>
</dbReference>
<dbReference type="Gene3D" id="3.30.70.330">
    <property type="match status" value="2"/>
</dbReference>
<feature type="domain" description="RRM" evidence="5">
    <location>
        <begin position="104"/>
        <end position="176"/>
    </location>
</feature>
<evidence type="ECO:0000313" key="6">
    <source>
        <dbReference type="EMBL" id="KAK2192472.1"/>
    </source>
</evidence>
<feature type="compositionally biased region" description="Polar residues" evidence="4">
    <location>
        <begin position="443"/>
        <end position="454"/>
    </location>
</feature>
<dbReference type="SMART" id="SM00360">
    <property type="entry name" value="RRM"/>
    <property type="match status" value="2"/>
</dbReference>
<dbReference type="CDD" id="cd12333">
    <property type="entry name" value="RRM2_p54nrb_like"/>
    <property type="match status" value="1"/>
</dbReference>
<feature type="compositionally biased region" description="Basic and acidic residues" evidence="4">
    <location>
        <begin position="358"/>
        <end position="400"/>
    </location>
</feature>
<dbReference type="PROSITE" id="PS50102">
    <property type="entry name" value="RRM"/>
    <property type="match status" value="2"/>
</dbReference>
<proteinExistence type="predicted"/>
<dbReference type="InterPro" id="IPR035979">
    <property type="entry name" value="RBD_domain_sf"/>
</dbReference>
<feature type="compositionally biased region" description="Low complexity" evidence="4">
    <location>
        <begin position="62"/>
        <end position="73"/>
    </location>
</feature>
<dbReference type="InterPro" id="IPR000504">
    <property type="entry name" value="RRM_dom"/>
</dbReference>
<organism evidence="6 7">
    <name type="scientific">Ridgeia piscesae</name>
    <name type="common">Tubeworm</name>
    <dbReference type="NCBI Taxonomy" id="27915"/>
    <lineage>
        <taxon>Eukaryota</taxon>
        <taxon>Metazoa</taxon>
        <taxon>Spiralia</taxon>
        <taxon>Lophotrochozoa</taxon>
        <taxon>Annelida</taxon>
        <taxon>Polychaeta</taxon>
        <taxon>Sedentaria</taxon>
        <taxon>Canalipalpata</taxon>
        <taxon>Sabellida</taxon>
        <taxon>Siboglinidae</taxon>
        <taxon>Ridgeia</taxon>
    </lineage>
</organism>
<dbReference type="AlphaFoldDB" id="A0AAD9PCW8"/>
<feature type="compositionally biased region" description="Basic and acidic residues" evidence="4">
    <location>
        <begin position="642"/>
        <end position="667"/>
    </location>
</feature>
<keyword evidence="2 3" id="KW-0694">RNA-binding</keyword>
<accession>A0AAD9PCW8</accession>
<dbReference type="GO" id="GO:0003723">
    <property type="term" value="F:RNA binding"/>
    <property type="evidence" value="ECO:0007669"/>
    <property type="project" value="UniProtKB-UniRule"/>
</dbReference>
<dbReference type="EMBL" id="JAODUO010000029">
    <property type="protein sequence ID" value="KAK2192472.1"/>
    <property type="molecule type" value="Genomic_DNA"/>
</dbReference>